<evidence type="ECO:0000256" key="7">
    <source>
        <dbReference type="ARBA" id="ARBA00023034"/>
    </source>
</evidence>
<evidence type="ECO:0000256" key="1">
    <source>
        <dbReference type="ARBA" id="ARBA00004323"/>
    </source>
</evidence>
<keyword evidence="7" id="KW-0333">Golgi apparatus</keyword>
<evidence type="ECO:0000313" key="10">
    <source>
        <dbReference type="EMBL" id="CBY24954.1"/>
    </source>
</evidence>
<gene>
    <name evidence="10" type="ORF">GSOID_T00013128001</name>
</gene>
<sequence length="370" mass="43428">MSTSDFPRWKKLRDYNFTGSPENVVLIKKHKSASSSLIQVIRNFIKWRGVQNERPLFSSLGGCYPAKWDPRCRKVPHPDRVTSFFYHHRFNPIVQKEMAAHGTVFISSIREPYSQFLSTFNFFYFRNETNRCNTECLGEPFKTFFNGENGHKPDELFDILEKKFSHDIPWSFRSSNYQSFELGYENGDDADEFINQTAKHIDFMIVTEYINESLVLLADFLNMPLELAFFITRKNATDYPKPILSETQQKVFDKFFAVDKKLYDFYNAEILRKIEEFGKDRMELALRQFKEIQRMCTEDFRKCQIGTAHHRTKLNEARKKFGGEVLSAKELVRIMEENGGYCATGAQQSIREGRRVPNCLSSDDFSYEDD</sequence>
<protein>
    <submittedName>
        <fullName evidence="10">Uncharacterized protein</fullName>
    </submittedName>
</protein>
<evidence type="ECO:0000256" key="4">
    <source>
        <dbReference type="ARBA" id="ARBA00022692"/>
    </source>
</evidence>
<evidence type="ECO:0000256" key="5">
    <source>
        <dbReference type="ARBA" id="ARBA00022968"/>
    </source>
</evidence>
<reference evidence="10" key="1">
    <citation type="journal article" date="2010" name="Science">
        <title>Plasticity of animal genome architecture unmasked by rapid evolution of a pelagic tunicate.</title>
        <authorList>
            <person name="Denoeud F."/>
            <person name="Henriet S."/>
            <person name="Mungpakdee S."/>
            <person name="Aury J.M."/>
            <person name="Da Silva C."/>
            <person name="Brinkmann H."/>
            <person name="Mikhaleva J."/>
            <person name="Olsen L.C."/>
            <person name="Jubin C."/>
            <person name="Canestro C."/>
            <person name="Bouquet J.M."/>
            <person name="Danks G."/>
            <person name="Poulain J."/>
            <person name="Campsteijn C."/>
            <person name="Adamski M."/>
            <person name="Cross I."/>
            <person name="Yadetie F."/>
            <person name="Muffato M."/>
            <person name="Louis A."/>
            <person name="Butcher S."/>
            <person name="Tsagkogeorga G."/>
            <person name="Konrad A."/>
            <person name="Singh S."/>
            <person name="Jensen M.F."/>
            <person name="Cong E.H."/>
            <person name="Eikeseth-Otteraa H."/>
            <person name="Noel B."/>
            <person name="Anthouard V."/>
            <person name="Porcel B.M."/>
            <person name="Kachouri-Lafond R."/>
            <person name="Nishino A."/>
            <person name="Ugolini M."/>
            <person name="Chourrout P."/>
            <person name="Nishida H."/>
            <person name="Aasland R."/>
            <person name="Huzurbazar S."/>
            <person name="Westhof E."/>
            <person name="Delsuc F."/>
            <person name="Lehrach H."/>
            <person name="Reinhardt R."/>
            <person name="Weissenbach J."/>
            <person name="Roy S.W."/>
            <person name="Artiguenave F."/>
            <person name="Postlethwait J.H."/>
            <person name="Manak J.R."/>
            <person name="Thompson E.M."/>
            <person name="Jaillon O."/>
            <person name="Du Pasquier L."/>
            <person name="Boudinot P."/>
            <person name="Liberles D.A."/>
            <person name="Volff J.N."/>
            <person name="Philippe H."/>
            <person name="Lenhard B."/>
            <person name="Roest Crollius H."/>
            <person name="Wincker P."/>
            <person name="Chourrout D."/>
        </authorList>
    </citation>
    <scope>NUCLEOTIDE SEQUENCE [LARGE SCALE GENOMIC DNA]</scope>
</reference>
<dbReference type="EMBL" id="FN653064">
    <property type="protein sequence ID" value="CBY24954.1"/>
    <property type="molecule type" value="Genomic_DNA"/>
</dbReference>
<comment type="similarity">
    <text evidence="2">Belongs to the galactose-3-O-sulfotransferase family.</text>
</comment>
<dbReference type="GO" id="GO:0000139">
    <property type="term" value="C:Golgi membrane"/>
    <property type="evidence" value="ECO:0007669"/>
    <property type="project" value="UniProtKB-SubCell"/>
</dbReference>
<organism evidence="10">
    <name type="scientific">Oikopleura dioica</name>
    <name type="common">Tunicate</name>
    <dbReference type="NCBI Taxonomy" id="34765"/>
    <lineage>
        <taxon>Eukaryota</taxon>
        <taxon>Metazoa</taxon>
        <taxon>Chordata</taxon>
        <taxon>Tunicata</taxon>
        <taxon>Appendicularia</taxon>
        <taxon>Copelata</taxon>
        <taxon>Oikopleuridae</taxon>
        <taxon>Oikopleura</taxon>
    </lineage>
</organism>
<dbReference type="GO" id="GO:0009247">
    <property type="term" value="P:glycolipid biosynthetic process"/>
    <property type="evidence" value="ECO:0007669"/>
    <property type="project" value="InterPro"/>
</dbReference>
<dbReference type="OrthoDB" id="514299at2759"/>
<dbReference type="InterPro" id="IPR027417">
    <property type="entry name" value="P-loop_NTPase"/>
</dbReference>
<dbReference type="Gene3D" id="3.40.50.300">
    <property type="entry name" value="P-loop containing nucleotide triphosphate hydrolases"/>
    <property type="match status" value="1"/>
</dbReference>
<evidence type="ECO:0000256" key="6">
    <source>
        <dbReference type="ARBA" id="ARBA00022989"/>
    </source>
</evidence>
<keyword evidence="9" id="KW-0325">Glycoprotein</keyword>
<keyword evidence="8" id="KW-0472">Membrane</keyword>
<dbReference type="PANTHER" id="PTHR14647">
    <property type="entry name" value="GALACTOSE-3-O-SULFOTRANSFERASE"/>
    <property type="match status" value="1"/>
</dbReference>
<keyword evidence="3" id="KW-0808">Transferase</keyword>
<keyword evidence="5" id="KW-0735">Signal-anchor</keyword>
<evidence type="ECO:0000256" key="3">
    <source>
        <dbReference type="ARBA" id="ARBA00022679"/>
    </source>
</evidence>
<evidence type="ECO:0000256" key="8">
    <source>
        <dbReference type="ARBA" id="ARBA00023136"/>
    </source>
</evidence>
<dbReference type="GO" id="GO:0001733">
    <property type="term" value="F:galactosylceramide sulfotransferase activity"/>
    <property type="evidence" value="ECO:0007669"/>
    <property type="project" value="InterPro"/>
</dbReference>
<evidence type="ECO:0000313" key="11">
    <source>
        <dbReference type="Proteomes" id="UP000001307"/>
    </source>
</evidence>
<proteinExistence type="inferred from homology"/>
<dbReference type="AlphaFoldDB" id="E4XKG5"/>
<keyword evidence="11" id="KW-1185">Reference proteome</keyword>
<comment type="subcellular location">
    <subcellularLocation>
        <location evidence="1">Golgi apparatus membrane</location>
        <topology evidence="1">Single-pass type II membrane protein</topology>
    </subcellularLocation>
</comment>
<name>E4XKG5_OIKDI</name>
<dbReference type="PANTHER" id="PTHR14647:SF87">
    <property type="entry name" value="PUTATIVE-RELATED"/>
    <property type="match status" value="1"/>
</dbReference>
<dbReference type="SUPFAM" id="SSF52540">
    <property type="entry name" value="P-loop containing nucleoside triphosphate hydrolases"/>
    <property type="match status" value="1"/>
</dbReference>
<accession>E4XKG5</accession>
<dbReference type="InterPro" id="IPR009729">
    <property type="entry name" value="Gal-3-0_sulfotransfrase"/>
</dbReference>
<evidence type="ECO:0000256" key="2">
    <source>
        <dbReference type="ARBA" id="ARBA00008124"/>
    </source>
</evidence>
<keyword evidence="4" id="KW-0812">Transmembrane</keyword>
<evidence type="ECO:0000256" key="9">
    <source>
        <dbReference type="ARBA" id="ARBA00023180"/>
    </source>
</evidence>
<dbReference type="Pfam" id="PF06990">
    <property type="entry name" value="Gal-3-0_sulfotr"/>
    <property type="match status" value="1"/>
</dbReference>
<dbReference type="InParanoid" id="E4XKG5"/>
<dbReference type="Proteomes" id="UP000001307">
    <property type="component" value="Unassembled WGS sequence"/>
</dbReference>
<keyword evidence="6" id="KW-1133">Transmembrane helix</keyword>